<protein>
    <submittedName>
        <fullName evidence="1">Uncharacterized protein</fullName>
    </submittedName>
</protein>
<accession>W8F5I1</accession>
<evidence type="ECO:0000313" key="1">
    <source>
        <dbReference type="EMBL" id="AHJ96985.1"/>
    </source>
</evidence>
<proteinExistence type="predicted"/>
<sequence length="41" mass="4270">MGHSGLGGSWELEVIAFAGRPEATAGNRAAFLPALRPRFTG</sequence>
<dbReference type="Proteomes" id="UP000019423">
    <property type="component" value="Chromosome"/>
</dbReference>
<organism evidence="1 2">
    <name type="scientific">Hymenobacter swuensis DY53</name>
    <dbReference type="NCBI Taxonomy" id="1227739"/>
    <lineage>
        <taxon>Bacteria</taxon>
        <taxon>Pseudomonadati</taxon>
        <taxon>Bacteroidota</taxon>
        <taxon>Cytophagia</taxon>
        <taxon>Cytophagales</taxon>
        <taxon>Hymenobacteraceae</taxon>
        <taxon>Hymenobacter</taxon>
    </lineage>
</organism>
<dbReference type="KEGG" id="hsw:Hsw_1390"/>
<dbReference type="AlphaFoldDB" id="W8F5I1"/>
<reference evidence="1 2" key="1">
    <citation type="submission" date="2014-01" db="EMBL/GenBank/DDBJ databases">
        <title>Complete genome sequence of ionizing-radiation resistance bacterium Hymenobacter swuensis DY53.</title>
        <authorList>
            <person name="Jung J.-H."/>
            <person name="Jeong S.-W."/>
            <person name="Joe M.-H."/>
            <person name="Cho y.-j."/>
            <person name="Kim M.-K."/>
            <person name="Lim S.-Y."/>
        </authorList>
    </citation>
    <scope>NUCLEOTIDE SEQUENCE [LARGE SCALE GENOMIC DNA]</scope>
    <source>
        <strain evidence="1 2">DY53</strain>
    </source>
</reference>
<keyword evidence="2" id="KW-1185">Reference proteome</keyword>
<evidence type="ECO:0000313" key="2">
    <source>
        <dbReference type="Proteomes" id="UP000019423"/>
    </source>
</evidence>
<dbReference type="STRING" id="1227739.Hsw_1390"/>
<gene>
    <name evidence="1" type="ORF">Hsw_1390</name>
</gene>
<name>W8F5I1_9BACT</name>
<dbReference type="HOGENOM" id="CLU_3271267_0_0_10"/>
<dbReference type="EMBL" id="CP007145">
    <property type="protein sequence ID" value="AHJ96985.1"/>
    <property type="molecule type" value="Genomic_DNA"/>
</dbReference>